<reference evidence="1" key="2">
    <citation type="journal article" date="2021" name="PeerJ">
        <title>Extensive microbial diversity within the chicken gut microbiome revealed by metagenomics and culture.</title>
        <authorList>
            <person name="Gilroy R."/>
            <person name="Ravi A."/>
            <person name="Getino M."/>
            <person name="Pursley I."/>
            <person name="Horton D.L."/>
            <person name="Alikhan N.F."/>
            <person name="Baker D."/>
            <person name="Gharbi K."/>
            <person name="Hall N."/>
            <person name="Watson M."/>
            <person name="Adriaenssens E.M."/>
            <person name="Foster-Nyarko E."/>
            <person name="Jarju S."/>
            <person name="Secka A."/>
            <person name="Antonio M."/>
            <person name="Oren A."/>
            <person name="Chaudhuri R.R."/>
            <person name="La Ragione R."/>
            <person name="Hildebrand F."/>
            <person name="Pallen M.J."/>
        </authorList>
    </citation>
    <scope>NUCLEOTIDE SEQUENCE</scope>
    <source>
        <strain evidence="1">CHK157-1446</strain>
    </source>
</reference>
<organism evidence="1 2">
    <name type="scientific">Candidatus Faeciplasma gallinarum</name>
    <dbReference type="NCBI Taxonomy" id="2840799"/>
    <lineage>
        <taxon>Bacteria</taxon>
        <taxon>Bacillati</taxon>
        <taxon>Bacillota</taxon>
        <taxon>Clostridia</taxon>
        <taxon>Eubacteriales</taxon>
        <taxon>Oscillospiraceae</taxon>
        <taxon>Oscillospiraceae incertae sedis</taxon>
        <taxon>Candidatus Faeciplasma</taxon>
    </lineage>
</organism>
<dbReference type="AlphaFoldDB" id="A0A9D1ENR7"/>
<dbReference type="GO" id="GO:0003677">
    <property type="term" value="F:DNA binding"/>
    <property type="evidence" value="ECO:0007669"/>
    <property type="project" value="InterPro"/>
</dbReference>
<accession>A0A9D1ENR7</accession>
<dbReference type="Gene3D" id="1.10.260.40">
    <property type="entry name" value="lambda repressor-like DNA-binding domains"/>
    <property type="match status" value="1"/>
</dbReference>
<evidence type="ECO:0000313" key="1">
    <source>
        <dbReference type="EMBL" id="HIS24816.1"/>
    </source>
</evidence>
<evidence type="ECO:0000313" key="2">
    <source>
        <dbReference type="Proteomes" id="UP000823982"/>
    </source>
</evidence>
<name>A0A9D1ENR7_9FIRM</name>
<proteinExistence type="predicted"/>
<dbReference type="Proteomes" id="UP000823982">
    <property type="component" value="Unassembled WGS sequence"/>
</dbReference>
<comment type="caution">
    <text evidence="1">The sequence shown here is derived from an EMBL/GenBank/DDBJ whole genome shotgun (WGS) entry which is preliminary data.</text>
</comment>
<reference evidence="1" key="1">
    <citation type="submission" date="2020-10" db="EMBL/GenBank/DDBJ databases">
        <authorList>
            <person name="Gilroy R."/>
        </authorList>
    </citation>
    <scope>NUCLEOTIDE SEQUENCE</scope>
    <source>
        <strain evidence="1">CHK157-1446</strain>
    </source>
</reference>
<sequence>MYDFETMRKRILGVLKEFDLDYEFVSNGSGLPLDKVSDILDGKITDPHISEIISICKAIDMPACYILFGIKDLEGQLAALPTLTIALNDEGRQKVVDYITDLERSKRYEIDPSGKDVRGYVSIFDQVDKMVSLDADFDHMWKGEYNDIVLPEDADESDSASSDKE</sequence>
<dbReference type="EMBL" id="DVIR01000048">
    <property type="protein sequence ID" value="HIS24816.1"/>
    <property type="molecule type" value="Genomic_DNA"/>
</dbReference>
<gene>
    <name evidence="1" type="ORF">IAD01_05375</name>
</gene>
<dbReference type="InterPro" id="IPR010982">
    <property type="entry name" value="Lambda_DNA-bd_dom_sf"/>
</dbReference>
<protein>
    <submittedName>
        <fullName evidence="1">Uncharacterized protein</fullName>
    </submittedName>
</protein>